<keyword evidence="5" id="KW-0274">FAD</keyword>
<proteinExistence type="inferred from homology"/>
<gene>
    <name evidence="11" type="ORF">GE300_09340</name>
</gene>
<comment type="pathway">
    <text evidence="2">Cofactor biosynthesis; ubiquinone biosynthesis.</text>
</comment>
<dbReference type="UniPathway" id="UPA00232"/>
<evidence type="ECO:0000313" key="12">
    <source>
        <dbReference type="Proteomes" id="UP000474957"/>
    </source>
</evidence>
<dbReference type="EMBL" id="WIND01000005">
    <property type="protein sequence ID" value="MSU89817.1"/>
    <property type="molecule type" value="Genomic_DNA"/>
</dbReference>
<dbReference type="SUPFAM" id="SSF51905">
    <property type="entry name" value="FAD/NAD(P)-binding domain"/>
    <property type="match status" value="1"/>
</dbReference>
<dbReference type="PANTHER" id="PTHR43876">
    <property type="entry name" value="UBIQUINONE BIOSYNTHESIS MONOOXYGENASE COQ6, MITOCHONDRIAL"/>
    <property type="match status" value="1"/>
</dbReference>
<evidence type="ECO:0000256" key="8">
    <source>
        <dbReference type="SAM" id="MobiDB-lite"/>
    </source>
</evidence>
<sequence>MTARPEIRPEILTADIAVAGGGIAGMTATAVFAALGLRTICIEPARPVTAPRAAGADLRSTAFLEPAIALMDEAGLWDRLAPHGTDLRVMRLLDAAGPDGAVREQADFDAAEIGRTRFGVNLPNRLLRRELLAHLEAQPFATLLAGTAVRRLTPRTAGAILHLSDGRQVRAPLVVAADGRDSPLRQAAGISAPRWDYGQQALVFAVAHPRPHDNVSIEVHRDGGPFTLVPLPDRDGTPHSAVVWMERGAEVARLRALDTDAFAQAATERSCGELGPLTLASERAAWPIVSQIAARFDAARLALIAEAAHVVPPIGAQGLNTSLADVACLKELIAATRGDIGAPDLLARYNRARQPETALRVAGIDALNRAAMTGAPTLQAARRAALALLHRTGPLKTAAMRLGLGAHPASTVPKISPPEASGNGHGR</sequence>
<comment type="cofactor">
    <cofactor evidence="1">
        <name>FAD</name>
        <dbReference type="ChEBI" id="CHEBI:57692"/>
    </cofactor>
</comment>
<dbReference type="InterPro" id="IPR051205">
    <property type="entry name" value="UbiH/COQ6_monooxygenase"/>
</dbReference>
<evidence type="ECO:0000256" key="4">
    <source>
        <dbReference type="ARBA" id="ARBA00022630"/>
    </source>
</evidence>
<protein>
    <submittedName>
        <fullName evidence="11">UbiH/UbiF family hydroxylase</fullName>
    </submittedName>
</protein>
<dbReference type="NCBIfam" id="TIGR01988">
    <property type="entry name" value="Ubi-OHases"/>
    <property type="match status" value="1"/>
</dbReference>
<organism evidence="11 12">
    <name type="scientific">Halovulum marinum</name>
    <dbReference type="NCBI Taxonomy" id="2662447"/>
    <lineage>
        <taxon>Bacteria</taxon>
        <taxon>Pseudomonadati</taxon>
        <taxon>Pseudomonadota</taxon>
        <taxon>Alphaproteobacteria</taxon>
        <taxon>Rhodobacterales</taxon>
        <taxon>Paracoccaceae</taxon>
        <taxon>Halovulum</taxon>
    </lineage>
</organism>
<dbReference type="GO" id="GO:0016705">
    <property type="term" value="F:oxidoreductase activity, acting on paired donors, with incorporation or reduction of molecular oxygen"/>
    <property type="evidence" value="ECO:0007669"/>
    <property type="project" value="InterPro"/>
</dbReference>
<dbReference type="Gene3D" id="3.50.50.60">
    <property type="entry name" value="FAD/NAD(P)-binding domain"/>
    <property type="match status" value="2"/>
</dbReference>
<dbReference type="GO" id="GO:0004497">
    <property type="term" value="F:monooxygenase activity"/>
    <property type="evidence" value="ECO:0007669"/>
    <property type="project" value="UniProtKB-KW"/>
</dbReference>
<evidence type="ECO:0000256" key="5">
    <source>
        <dbReference type="ARBA" id="ARBA00022827"/>
    </source>
</evidence>
<evidence type="ECO:0000256" key="1">
    <source>
        <dbReference type="ARBA" id="ARBA00001974"/>
    </source>
</evidence>
<dbReference type="RefSeq" id="WP_154446293.1">
    <property type="nucleotide sequence ID" value="NZ_WIND01000005.1"/>
</dbReference>
<dbReference type="InterPro" id="IPR002938">
    <property type="entry name" value="FAD-bd"/>
</dbReference>
<evidence type="ECO:0000313" key="11">
    <source>
        <dbReference type="EMBL" id="MSU89817.1"/>
    </source>
</evidence>
<dbReference type="GO" id="GO:0071949">
    <property type="term" value="F:FAD binding"/>
    <property type="evidence" value="ECO:0007669"/>
    <property type="project" value="InterPro"/>
</dbReference>
<dbReference type="Pfam" id="PF01494">
    <property type="entry name" value="FAD_binding_3"/>
    <property type="match status" value="1"/>
</dbReference>
<dbReference type="InterPro" id="IPR010971">
    <property type="entry name" value="UbiH/COQ6"/>
</dbReference>
<feature type="domain" description="FAD-binding" evidence="10">
    <location>
        <begin position="14"/>
        <end position="355"/>
    </location>
</feature>
<dbReference type="PRINTS" id="PR00420">
    <property type="entry name" value="RNGMNOXGNASE"/>
</dbReference>
<dbReference type="GO" id="GO:0006744">
    <property type="term" value="P:ubiquinone biosynthetic process"/>
    <property type="evidence" value="ECO:0007669"/>
    <property type="project" value="UniProtKB-UniPathway"/>
</dbReference>
<evidence type="ECO:0000256" key="3">
    <source>
        <dbReference type="ARBA" id="ARBA00005349"/>
    </source>
</evidence>
<keyword evidence="9" id="KW-0812">Transmembrane</keyword>
<keyword evidence="12" id="KW-1185">Reference proteome</keyword>
<keyword evidence="6" id="KW-0560">Oxidoreductase</keyword>
<evidence type="ECO:0000259" key="10">
    <source>
        <dbReference type="Pfam" id="PF01494"/>
    </source>
</evidence>
<dbReference type="AlphaFoldDB" id="A0A6L5YZX7"/>
<dbReference type="InterPro" id="IPR036188">
    <property type="entry name" value="FAD/NAD-bd_sf"/>
</dbReference>
<accession>A0A6L5YZX7</accession>
<comment type="caution">
    <text evidence="11">The sequence shown here is derived from an EMBL/GenBank/DDBJ whole genome shotgun (WGS) entry which is preliminary data.</text>
</comment>
<name>A0A6L5YZX7_9RHOB</name>
<dbReference type="PANTHER" id="PTHR43876:SF7">
    <property type="entry name" value="UBIQUINONE BIOSYNTHESIS MONOOXYGENASE COQ6, MITOCHONDRIAL"/>
    <property type="match status" value="1"/>
</dbReference>
<dbReference type="Proteomes" id="UP000474957">
    <property type="component" value="Unassembled WGS sequence"/>
</dbReference>
<keyword evidence="7" id="KW-0503">Monooxygenase</keyword>
<keyword evidence="9" id="KW-1133">Transmembrane helix</keyword>
<evidence type="ECO:0000256" key="7">
    <source>
        <dbReference type="ARBA" id="ARBA00023033"/>
    </source>
</evidence>
<keyword evidence="4" id="KW-0285">Flavoprotein</keyword>
<comment type="similarity">
    <text evidence="3">Belongs to the UbiH/COQ6 family.</text>
</comment>
<feature type="region of interest" description="Disordered" evidence="8">
    <location>
        <begin position="407"/>
        <end position="427"/>
    </location>
</feature>
<evidence type="ECO:0000256" key="9">
    <source>
        <dbReference type="SAM" id="Phobius"/>
    </source>
</evidence>
<evidence type="ECO:0000256" key="6">
    <source>
        <dbReference type="ARBA" id="ARBA00023002"/>
    </source>
</evidence>
<feature type="transmembrane region" description="Helical" evidence="9">
    <location>
        <begin position="12"/>
        <end position="37"/>
    </location>
</feature>
<reference evidence="11 12" key="1">
    <citation type="submission" date="2019-10" db="EMBL/GenBank/DDBJ databases">
        <title>Cognatihalovulum marinum gen. nov. sp. nov., a new member of the family Rhodobacteraceae isolated from deep seawater of the Northwest Indian Ocean.</title>
        <authorList>
            <person name="Ruan C."/>
            <person name="Wang J."/>
            <person name="Zheng X."/>
            <person name="Song L."/>
            <person name="Zhu Y."/>
            <person name="Huang Y."/>
            <person name="Lu Z."/>
            <person name="Du W."/>
            <person name="Huang L."/>
            <person name="Dai X."/>
        </authorList>
    </citation>
    <scope>NUCLEOTIDE SEQUENCE [LARGE SCALE GENOMIC DNA]</scope>
    <source>
        <strain evidence="11 12">2CG4</strain>
    </source>
</reference>
<keyword evidence="9" id="KW-0472">Membrane</keyword>
<evidence type="ECO:0000256" key="2">
    <source>
        <dbReference type="ARBA" id="ARBA00004749"/>
    </source>
</evidence>